<dbReference type="GO" id="GO:0010073">
    <property type="term" value="P:meristem maintenance"/>
    <property type="evidence" value="ECO:0007669"/>
    <property type="project" value="InterPro"/>
</dbReference>
<proteinExistence type="predicted"/>
<protein>
    <recommendedName>
        <fullName evidence="2">Aminotransferase-like plant mobile domain-containing protein</fullName>
    </recommendedName>
</protein>
<dbReference type="InterPro" id="IPR044824">
    <property type="entry name" value="MAIN-like"/>
</dbReference>
<sequence length="264" mass="29474">MRTQGRRTVLRTRRQPEEEVIAAAMDTMEEEEAGPAVGGDASEGEDTVGDDGGGDETEVVAPRWPKGKGRMRSRVTWDLCWAWYRALPEAQQTRIARMGFGHLLSVRPFHVDMPYLEAPRERWEENCKAFIMPWGHMIPTLEEVAYLTGLPVQGEPIVGKKRSDYHDDIVELLGPEIVAGGRRPIQSILLGSLSQAVGLRGRRRGPLETLEEFYTIPLRVPLVCDAVIPDELQVRAAFEGLGTGTIFAALSEHRGFTPFLQIWG</sequence>
<evidence type="ECO:0000313" key="4">
    <source>
        <dbReference type="Proteomes" id="UP000652761"/>
    </source>
</evidence>
<dbReference type="AlphaFoldDB" id="A0A843UPX0"/>
<dbReference type="Proteomes" id="UP000652761">
    <property type="component" value="Unassembled WGS sequence"/>
</dbReference>
<feature type="compositionally biased region" description="Acidic residues" evidence="1">
    <location>
        <begin position="42"/>
        <end position="58"/>
    </location>
</feature>
<evidence type="ECO:0000313" key="3">
    <source>
        <dbReference type="EMBL" id="MQL82963.1"/>
    </source>
</evidence>
<feature type="domain" description="Aminotransferase-like plant mobile" evidence="2">
    <location>
        <begin position="99"/>
        <end position="173"/>
    </location>
</feature>
<evidence type="ECO:0000259" key="2">
    <source>
        <dbReference type="Pfam" id="PF10536"/>
    </source>
</evidence>
<comment type="caution">
    <text evidence="3">The sequence shown here is derived from an EMBL/GenBank/DDBJ whole genome shotgun (WGS) entry which is preliminary data.</text>
</comment>
<organism evidence="3 4">
    <name type="scientific">Colocasia esculenta</name>
    <name type="common">Wild taro</name>
    <name type="synonym">Arum esculentum</name>
    <dbReference type="NCBI Taxonomy" id="4460"/>
    <lineage>
        <taxon>Eukaryota</taxon>
        <taxon>Viridiplantae</taxon>
        <taxon>Streptophyta</taxon>
        <taxon>Embryophyta</taxon>
        <taxon>Tracheophyta</taxon>
        <taxon>Spermatophyta</taxon>
        <taxon>Magnoliopsida</taxon>
        <taxon>Liliopsida</taxon>
        <taxon>Araceae</taxon>
        <taxon>Aroideae</taxon>
        <taxon>Colocasieae</taxon>
        <taxon>Colocasia</taxon>
    </lineage>
</organism>
<dbReference type="Pfam" id="PF10536">
    <property type="entry name" value="PMD"/>
    <property type="match status" value="1"/>
</dbReference>
<feature type="region of interest" description="Disordered" evidence="1">
    <location>
        <begin position="26"/>
        <end position="65"/>
    </location>
</feature>
<keyword evidence="4" id="KW-1185">Reference proteome</keyword>
<name>A0A843UPX0_COLES</name>
<dbReference type="EMBL" id="NMUH01000664">
    <property type="protein sequence ID" value="MQL82963.1"/>
    <property type="molecule type" value="Genomic_DNA"/>
</dbReference>
<feature type="region of interest" description="Disordered" evidence="1">
    <location>
        <begin position="1"/>
        <end position="20"/>
    </location>
</feature>
<reference evidence="3" key="1">
    <citation type="submission" date="2017-07" db="EMBL/GenBank/DDBJ databases">
        <title>Taro Niue Genome Assembly and Annotation.</title>
        <authorList>
            <person name="Atibalentja N."/>
            <person name="Keating K."/>
            <person name="Fields C.J."/>
        </authorList>
    </citation>
    <scope>NUCLEOTIDE SEQUENCE</scope>
    <source>
        <strain evidence="3">Niue_2</strain>
        <tissue evidence="3">Leaf</tissue>
    </source>
</reference>
<dbReference type="InterPro" id="IPR019557">
    <property type="entry name" value="AminoTfrase-like_pln_mobile"/>
</dbReference>
<evidence type="ECO:0000256" key="1">
    <source>
        <dbReference type="SAM" id="MobiDB-lite"/>
    </source>
</evidence>
<dbReference type="PANTHER" id="PTHR46033:SF1">
    <property type="entry name" value="PROTEIN MAIN-LIKE 2"/>
    <property type="match status" value="1"/>
</dbReference>
<feature type="compositionally biased region" description="Basic residues" evidence="1">
    <location>
        <begin position="1"/>
        <end position="13"/>
    </location>
</feature>
<accession>A0A843UPX0</accession>
<gene>
    <name evidence="3" type="ORF">Taro_015440</name>
</gene>
<dbReference type="PANTHER" id="PTHR46033">
    <property type="entry name" value="PROTEIN MAIN-LIKE 2"/>
    <property type="match status" value="1"/>
</dbReference>